<dbReference type="EMBL" id="HACG01006910">
    <property type="protein sequence ID" value="CEK53775.1"/>
    <property type="molecule type" value="Transcribed_RNA"/>
</dbReference>
<protein>
    <submittedName>
        <fullName evidence="1">Uncharacterized protein</fullName>
    </submittedName>
</protein>
<evidence type="ECO:0000313" key="1">
    <source>
        <dbReference type="EMBL" id="CEK53775.1"/>
    </source>
</evidence>
<dbReference type="AlphaFoldDB" id="A0A0B6YE15"/>
<accession>A0A0B6YE15</accession>
<sequence>DVINDDNFCLIIYGEATTFLDRPLSEDYLCELLDRALTFESSYLNCLMCRMSSQDVCICRIKCTHLISKNCDRNFRLDSGVEVEIDNAVCDKLSHSIPVKINEGSCTEIFGIEDESSCLRHVILSPPSSGISSYMSPPSTSRKHDLSIFSPASVNDSLPCTSDSCFKSPASVSLNLDARFSVLRVSDDKPPLLIHHDSGIGLESDPGFFDMESGSEEDWDEHEDDDIVHEPVRNHDGGDMPAVFKGKKLLIYGV</sequence>
<name>A0A0B6YE15_9EUPU</name>
<reference evidence="1" key="1">
    <citation type="submission" date="2014-12" db="EMBL/GenBank/DDBJ databases">
        <title>Insight into the proteome of Arion vulgaris.</title>
        <authorList>
            <person name="Aradska J."/>
            <person name="Bulat T."/>
            <person name="Smidak R."/>
            <person name="Sarate P."/>
            <person name="Gangsoo J."/>
            <person name="Sialana F."/>
            <person name="Bilban M."/>
            <person name="Lubec G."/>
        </authorList>
    </citation>
    <scope>NUCLEOTIDE SEQUENCE</scope>
    <source>
        <tissue evidence="1">Skin</tissue>
    </source>
</reference>
<organism evidence="1">
    <name type="scientific">Arion vulgaris</name>
    <dbReference type="NCBI Taxonomy" id="1028688"/>
    <lineage>
        <taxon>Eukaryota</taxon>
        <taxon>Metazoa</taxon>
        <taxon>Spiralia</taxon>
        <taxon>Lophotrochozoa</taxon>
        <taxon>Mollusca</taxon>
        <taxon>Gastropoda</taxon>
        <taxon>Heterobranchia</taxon>
        <taxon>Euthyneura</taxon>
        <taxon>Panpulmonata</taxon>
        <taxon>Eupulmonata</taxon>
        <taxon>Stylommatophora</taxon>
        <taxon>Helicina</taxon>
        <taxon>Arionoidea</taxon>
        <taxon>Arionidae</taxon>
        <taxon>Arion</taxon>
    </lineage>
</organism>
<gene>
    <name evidence="1" type="primary">ORF21211</name>
</gene>
<feature type="non-terminal residue" evidence="1">
    <location>
        <position position="254"/>
    </location>
</feature>
<proteinExistence type="predicted"/>
<feature type="non-terminal residue" evidence="1">
    <location>
        <position position="1"/>
    </location>
</feature>